<evidence type="ECO:0000259" key="12">
    <source>
        <dbReference type="Pfam" id="PF02868"/>
    </source>
</evidence>
<dbReference type="InterPro" id="IPR001570">
    <property type="entry name" value="Peptidase_M4_C_domain"/>
</dbReference>
<dbReference type="PATRIC" id="fig|453.4.peg.1275"/>
<dbReference type="Pfam" id="PF01447">
    <property type="entry name" value="Peptidase_M4"/>
    <property type="match status" value="1"/>
</dbReference>
<feature type="active site" description="Proton donor" evidence="9">
    <location>
        <position position="463"/>
    </location>
</feature>
<proteinExistence type="inferred from homology"/>
<feature type="signal peptide" evidence="10">
    <location>
        <begin position="1"/>
        <end position="24"/>
    </location>
</feature>
<dbReference type="Proteomes" id="UP000251942">
    <property type="component" value="Unassembled WGS sequence"/>
</dbReference>
<evidence type="ECO:0000256" key="3">
    <source>
        <dbReference type="ARBA" id="ARBA00022723"/>
    </source>
</evidence>
<dbReference type="Pfam" id="PF02868">
    <property type="entry name" value="Peptidase_M4_C"/>
    <property type="match status" value="1"/>
</dbReference>
<keyword evidence="6 10" id="KW-0862">Zinc</keyword>
<dbReference type="Proteomes" id="UP000054698">
    <property type="component" value="Unassembled WGS sequence"/>
</dbReference>
<keyword evidence="8" id="KW-0865">Zymogen</keyword>
<keyword evidence="3" id="KW-0479">Metal-binding</keyword>
<comment type="similarity">
    <text evidence="1 10">Belongs to the peptidase M4 family.</text>
</comment>
<dbReference type="PANTHER" id="PTHR33794:SF1">
    <property type="entry name" value="BACILLOLYSIN"/>
    <property type="match status" value="1"/>
</dbReference>
<evidence type="ECO:0000256" key="1">
    <source>
        <dbReference type="ARBA" id="ARBA00009388"/>
    </source>
</evidence>
<comment type="cofactor">
    <cofactor evidence="10">
        <name>Zn(2+)</name>
        <dbReference type="ChEBI" id="CHEBI:29105"/>
    </cofactor>
</comment>
<keyword evidence="4 10" id="KW-0732">Signal</keyword>
<feature type="active site" evidence="9">
    <location>
        <position position="378"/>
    </location>
</feature>
<accession>A0A0W0U0R2</accession>
<dbReference type="NCBIfam" id="NF045902">
    <property type="entry name" value="MetaloprotProALeg"/>
    <property type="match status" value="1"/>
</dbReference>
<keyword evidence="10" id="KW-0964">Secreted</keyword>
<evidence type="ECO:0000256" key="10">
    <source>
        <dbReference type="RuleBase" id="RU366073"/>
    </source>
</evidence>
<dbReference type="InterPro" id="IPR050728">
    <property type="entry name" value="Zinc_Metalloprotease_M4"/>
</dbReference>
<reference evidence="14 16" key="1">
    <citation type="submission" date="2015-11" db="EMBL/GenBank/DDBJ databases">
        <title>Genomic analysis of 38 Legionella species identifies large and diverse effector repertoires.</title>
        <authorList>
            <person name="Burstein D."/>
            <person name="Amaro F."/>
            <person name="Zusman T."/>
            <person name="Lifshitz Z."/>
            <person name="Cohen O."/>
            <person name="Gilbert J.A."/>
            <person name="Pupko T."/>
            <person name="Shuman H.A."/>
            <person name="Segal G."/>
        </authorList>
    </citation>
    <scope>NUCLEOTIDE SEQUENCE [LARGE SCALE GENOMIC DNA]</scope>
    <source>
        <strain evidence="14 16">WO-44C</strain>
    </source>
</reference>
<evidence type="ECO:0000259" key="13">
    <source>
        <dbReference type="Pfam" id="PF07504"/>
    </source>
</evidence>
<dbReference type="GO" id="GO:0004222">
    <property type="term" value="F:metalloendopeptidase activity"/>
    <property type="evidence" value="ECO:0007669"/>
    <property type="project" value="UniProtKB-UniRule"/>
</dbReference>
<evidence type="ECO:0000259" key="11">
    <source>
        <dbReference type="Pfam" id="PF01447"/>
    </source>
</evidence>
<evidence type="ECO:0000313" key="15">
    <source>
        <dbReference type="EMBL" id="SPX60160.1"/>
    </source>
</evidence>
<evidence type="ECO:0000256" key="8">
    <source>
        <dbReference type="ARBA" id="ARBA00023145"/>
    </source>
</evidence>
<dbReference type="CDD" id="cd09597">
    <property type="entry name" value="M4_TLP"/>
    <property type="match status" value="1"/>
</dbReference>
<evidence type="ECO:0000256" key="4">
    <source>
        <dbReference type="ARBA" id="ARBA00022729"/>
    </source>
</evidence>
<organism evidence="14 16">
    <name type="scientific">Legionella feeleii</name>
    <dbReference type="NCBI Taxonomy" id="453"/>
    <lineage>
        <taxon>Bacteria</taxon>
        <taxon>Pseudomonadati</taxon>
        <taxon>Pseudomonadota</taxon>
        <taxon>Gammaproteobacteria</taxon>
        <taxon>Legionellales</taxon>
        <taxon>Legionellaceae</taxon>
        <taxon>Legionella</taxon>
    </lineage>
</organism>
<dbReference type="InterPro" id="IPR027268">
    <property type="entry name" value="Peptidase_M4/M1_CTD_sf"/>
</dbReference>
<dbReference type="GO" id="GO:0046872">
    <property type="term" value="F:metal ion binding"/>
    <property type="evidence" value="ECO:0007669"/>
    <property type="project" value="UniProtKB-UniRule"/>
</dbReference>
<comment type="subcellular location">
    <subcellularLocation>
        <location evidence="10">Secreted</location>
    </subcellularLocation>
</comment>
<dbReference type="Pfam" id="PF07504">
    <property type="entry name" value="FTP"/>
    <property type="match status" value="1"/>
</dbReference>
<feature type="domain" description="FTP" evidence="13">
    <location>
        <begin position="60"/>
        <end position="97"/>
    </location>
</feature>
<dbReference type="Gene3D" id="1.10.390.10">
    <property type="entry name" value="Neutral Protease Domain 2"/>
    <property type="match status" value="1"/>
</dbReference>
<dbReference type="EC" id="3.4.24.-" evidence="10"/>
<keyword evidence="2 10" id="KW-0645">Protease</keyword>
<evidence type="ECO:0000256" key="9">
    <source>
        <dbReference type="PIRSR" id="PIRSR623612-1"/>
    </source>
</evidence>
<protein>
    <recommendedName>
        <fullName evidence="10">Neutral metalloproteinase</fullName>
        <ecNumber evidence="10">3.4.24.-</ecNumber>
    </recommendedName>
</protein>
<comment type="function">
    <text evidence="10">Extracellular zinc metalloprotease.</text>
</comment>
<evidence type="ECO:0000313" key="16">
    <source>
        <dbReference type="Proteomes" id="UP000054698"/>
    </source>
</evidence>
<evidence type="ECO:0000256" key="7">
    <source>
        <dbReference type="ARBA" id="ARBA00023049"/>
    </source>
</evidence>
<dbReference type="GO" id="GO:0005576">
    <property type="term" value="C:extracellular region"/>
    <property type="evidence" value="ECO:0007669"/>
    <property type="project" value="UniProtKB-SubCell"/>
</dbReference>
<keyword evidence="16" id="KW-1185">Reference proteome</keyword>
<dbReference type="GO" id="GO:0006508">
    <property type="term" value="P:proteolysis"/>
    <property type="evidence" value="ECO:0007669"/>
    <property type="project" value="UniProtKB-KW"/>
</dbReference>
<dbReference type="OrthoDB" id="5378341at2"/>
<dbReference type="PANTHER" id="PTHR33794">
    <property type="entry name" value="BACILLOLYSIN"/>
    <property type="match status" value="1"/>
</dbReference>
<feature type="domain" description="Peptidase M4" evidence="11">
    <location>
        <begin position="223"/>
        <end position="385"/>
    </location>
</feature>
<dbReference type="EMBL" id="LNYB01000032">
    <property type="protein sequence ID" value="KTD01244.1"/>
    <property type="molecule type" value="Genomic_DNA"/>
</dbReference>
<dbReference type="STRING" id="453.Lfee_1183"/>
<dbReference type="Gene3D" id="3.10.170.10">
    <property type="match status" value="1"/>
</dbReference>
<gene>
    <name evidence="14" type="primary">proA_2</name>
    <name evidence="15" type="synonym">lasB</name>
    <name evidence="14" type="ORF">Lfee_1183</name>
    <name evidence="15" type="ORF">NCTC12022_00876</name>
</gene>
<dbReference type="EMBL" id="UASS01000007">
    <property type="protein sequence ID" value="SPX60160.1"/>
    <property type="molecule type" value="Genomic_DNA"/>
</dbReference>
<reference evidence="15 17" key="2">
    <citation type="submission" date="2018-06" db="EMBL/GenBank/DDBJ databases">
        <authorList>
            <consortium name="Pathogen Informatics"/>
            <person name="Doyle S."/>
        </authorList>
    </citation>
    <scope>NUCLEOTIDE SEQUENCE [LARGE SCALE GENOMIC DNA]</scope>
    <source>
        <strain evidence="15 17">NCTC12022</strain>
    </source>
</reference>
<keyword evidence="7 10" id="KW-0482">Metalloprotease</keyword>
<evidence type="ECO:0000256" key="2">
    <source>
        <dbReference type="ARBA" id="ARBA00022670"/>
    </source>
</evidence>
<name>A0A0W0U0R2_9GAMM</name>
<dbReference type="Gene3D" id="3.10.450.490">
    <property type="match status" value="1"/>
</dbReference>
<feature type="chain" id="PRO_5034036661" description="Neutral metalloproteinase" evidence="10">
    <location>
        <begin position="25"/>
        <end position="551"/>
    </location>
</feature>
<dbReference type="SUPFAM" id="SSF55486">
    <property type="entry name" value="Metalloproteases ('zincins'), catalytic domain"/>
    <property type="match status" value="1"/>
</dbReference>
<evidence type="ECO:0000256" key="6">
    <source>
        <dbReference type="ARBA" id="ARBA00022833"/>
    </source>
</evidence>
<dbReference type="AlphaFoldDB" id="A0A0W0U0R2"/>
<dbReference type="RefSeq" id="WP_058444857.1">
    <property type="nucleotide sequence ID" value="NZ_CAAAHT010000027.1"/>
</dbReference>
<dbReference type="InterPro" id="IPR023612">
    <property type="entry name" value="Peptidase_M4"/>
</dbReference>
<evidence type="ECO:0000313" key="17">
    <source>
        <dbReference type="Proteomes" id="UP000251942"/>
    </source>
</evidence>
<sequence length="551" mass="62273">MRINFHLSPVAACLALTLVSSANAAEPLPLDQVSLQHLQQQFYLSLPNIKTANSNPADVLQFVKQHKDKNKISHIRMQQYYAGFMVFGGYAIMHSDSSINNLLNTQKDVQMNGTVYRGLQVELGEPPEDFVKNSSKILQQFKEKFQNKDVSEEQITPIIYIDDKHQAHWAYKVSVFVRYDHQIPERPTAILDAKSSKPFVEWNDIKTVVRAPVKGIGFGGNTKIGEYVFGKNYPFLEMTRDNKKERCYMENENVKVVDMEHDYFSSNDPMKFNCKTSGNTAANTFWTGYKADGYDRENGAFSPTNDALYAGYVIKHMYHDWYGVEVLVKRNGAPMQIVMRVHYGEGYENAYWDGRQMTFGDGDSTMYPLVSLGIGGHEISHGFTEQHSALEYFGQSGGMNEAFSDMAAQAAEYYSSGKNNWLIGAEIVKESSGRDVLRYMDKPSRDGHSIDSADEYYGGLDVHHSSGVFNRLFYLMANQAGWNTRKAFDVMIKANMDYWTPYSTFDEGGCGVLRAAKDLGYSVSELKKVLDEVAINYQLCENPKPTPTPST</sequence>
<dbReference type="InterPro" id="IPR013856">
    <property type="entry name" value="Peptidase_M4_domain"/>
</dbReference>
<dbReference type="Gene3D" id="3.10.450.40">
    <property type="match status" value="1"/>
</dbReference>
<dbReference type="InterPro" id="IPR011096">
    <property type="entry name" value="FTP_domain"/>
</dbReference>
<evidence type="ECO:0000256" key="5">
    <source>
        <dbReference type="ARBA" id="ARBA00022801"/>
    </source>
</evidence>
<dbReference type="PRINTS" id="PR00730">
    <property type="entry name" value="THERMOLYSIN"/>
</dbReference>
<evidence type="ECO:0000313" key="14">
    <source>
        <dbReference type="EMBL" id="KTD01244.1"/>
    </source>
</evidence>
<feature type="domain" description="Peptidase M4 C-terminal" evidence="12">
    <location>
        <begin position="388"/>
        <end position="529"/>
    </location>
</feature>
<keyword evidence="5 10" id="KW-0378">Hydrolase</keyword>